<evidence type="ECO:0000313" key="2">
    <source>
        <dbReference type="Proteomes" id="UP001156690"/>
    </source>
</evidence>
<dbReference type="EMBL" id="BSNX01000012">
    <property type="protein sequence ID" value="GLQ72196.1"/>
    <property type="molecule type" value="Genomic_DNA"/>
</dbReference>
<dbReference type="AlphaFoldDB" id="A0AAV5NQB3"/>
<organism evidence="1 2">
    <name type="scientific">Vibrio penaeicida</name>
    <dbReference type="NCBI Taxonomy" id="104609"/>
    <lineage>
        <taxon>Bacteria</taxon>
        <taxon>Pseudomonadati</taxon>
        <taxon>Pseudomonadota</taxon>
        <taxon>Gammaproteobacteria</taxon>
        <taxon>Vibrionales</taxon>
        <taxon>Vibrionaceae</taxon>
        <taxon>Vibrio</taxon>
    </lineage>
</organism>
<sequence>MKKATIIIFCITAIIGIVVSLIGNIQKKTLKDAIASTLNVESSKLVLNLPPKNVRYPGTILSPNRSSLMVYTAGNLDDESMLKGERFSIEAVVNDMSNVQASGQNTLINSAFSNGEQLEVMLNIKDAYIAELPVGVLKERINSNDLVRAAMKKEIDPIIVSRAYVGKVEYVIRALSEAGIEALVDMSKTAYNTRKTRLGSFKFSDNIEGRKEISFSIESPIIFAYEVMEASRVATDLSDEGELALNELSARRLKEIREENVLRDQTTRKTFGAVTIANAHYENYGSLNVPQAKEASGLMSQFFESYNPAFVKQFNSSKEKPITDDNLLDWSIDLTLDLLENPVDHLVVYYTGHGLSLPNGEIVLLQGNVNKDYAERAAQSYNPSSSESGDGLILVEQLYNAIAMTNVPFTLIIDACYPNDEMADALTRVSMLLGDKEGNELYYVGDNALITDELSDIGKVMRQIGNRFEYRQQDNAVIFSSKPGAKSVFKPNPIDPYGLDLPPLAARILSFHDHIDGNGRKTNLADVIRKSTDSVNGLGEISLNGSITWSNLEVMRGSLREPE</sequence>
<name>A0AAV5NQB3_9VIBR</name>
<dbReference type="RefSeq" id="WP_185829768.1">
    <property type="nucleotide sequence ID" value="NZ_AP025145.1"/>
</dbReference>
<gene>
    <name evidence="1" type="ORF">GCM10007932_15560</name>
</gene>
<comment type="caution">
    <text evidence="1">The sequence shown here is derived from an EMBL/GenBank/DDBJ whole genome shotgun (WGS) entry which is preliminary data.</text>
</comment>
<dbReference type="Proteomes" id="UP001156690">
    <property type="component" value="Unassembled WGS sequence"/>
</dbReference>
<keyword evidence="2" id="KW-1185">Reference proteome</keyword>
<reference evidence="2" key="1">
    <citation type="journal article" date="2019" name="Int. J. Syst. Evol. Microbiol.">
        <title>The Global Catalogue of Microorganisms (GCM) 10K type strain sequencing project: providing services to taxonomists for standard genome sequencing and annotation.</title>
        <authorList>
            <consortium name="The Broad Institute Genomics Platform"/>
            <consortium name="The Broad Institute Genome Sequencing Center for Infectious Disease"/>
            <person name="Wu L."/>
            <person name="Ma J."/>
        </authorList>
    </citation>
    <scope>NUCLEOTIDE SEQUENCE [LARGE SCALE GENOMIC DNA]</scope>
    <source>
        <strain evidence="2">NBRC 15640</strain>
    </source>
</reference>
<accession>A0AAV5NQB3</accession>
<evidence type="ECO:0008006" key="3">
    <source>
        <dbReference type="Google" id="ProtNLM"/>
    </source>
</evidence>
<protein>
    <recommendedName>
        <fullName evidence="3">Caspase family protein</fullName>
    </recommendedName>
</protein>
<proteinExistence type="predicted"/>
<evidence type="ECO:0000313" key="1">
    <source>
        <dbReference type="EMBL" id="GLQ72196.1"/>
    </source>
</evidence>